<dbReference type="EMBL" id="CAJFCJ010000010">
    <property type="protein sequence ID" value="CAD5119440.1"/>
    <property type="molecule type" value="Genomic_DNA"/>
</dbReference>
<evidence type="ECO:0000256" key="2">
    <source>
        <dbReference type="ARBA" id="ARBA00005748"/>
    </source>
</evidence>
<keyword evidence="7" id="KW-0539">Nucleus</keyword>
<dbReference type="PANTHER" id="PTHR13598:SF1">
    <property type="entry name" value="AT07567P-RELATED"/>
    <property type="match status" value="1"/>
</dbReference>
<name>A0A7I8VUQ0_9ANNE</name>
<evidence type="ECO:0000256" key="1">
    <source>
        <dbReference type="ARBA" id="ARBA00004575"/>
    </source>
</evidence>
<reference evidence="8 9" key="1">
    <citation type="submission" date="2020-08" db="EMBL/GenBank/DDBJ databases">
        <authorList>
            <person name="Hejnol A."/>
        </authorList>
    </citation>
    <scope>NUCLEOTIDE SEQUENCE [LARGE SCALE GENOMIC DNA]</scope>
</reference>
<organism evidence="8 9">
    <name type="scientific">Dimorphilus gyrociliatus</name>
    <dbReference type="NCBI Taxonomy" id="2664684"/>
    <lineage>
        <taxon>Eukaryota</taxon>
        <taxon>Metazoa</taxon>
        <taxon>Spiralia</taxon>
        <taxon>Lophotrochozoa</taxon>
        <taxon>Annelida</taxon>
        <taxon>Polychaeta</taxon>
        <taxon>Polychaeta incertae sedis</taxon>
        <taxon>Dinophilidae</taxon>
        <taxon>Dimorphilus</taxon>
    </lineage>
</organism>
<dbReference type="GO" id="GO:0005637">
    <property type="term" value="C:nuclear inner membrane"/>
    <property type="evidence" value="ECO:0007669"/>
    <property type="project" value="UniProtKB-SubCell"/>
</dbReference>
<protein>
    <submittedName>
        <fullName evidence="8">DgyrCDS8050</fullName>
    </submittedName>
</protein>
<dbReference type="Pfam" id="PF10225">
    <property type="entry name" value="NEMP"/>
    <property type="match status" value="1"/>
</dbReference>
<comment type="similarity">
    <text evidence="2">Belongs to the NEMP family.</text>
</comment>
<dbReference type="InterPro" id="IPR019358">
    <property type="entry name" value="NEMP_fam"/>
</dbReference>
<gene>
    <name evidence="8" type="ORF">DGYR_LOCUS7686</name>
</gene>
<keyword evidence="9" id="KW-1185">Reference proteome</keyword>
<keyword evidence="3" id="KW-0812">Transmembrane</keyword>
<keyword evidence="6" id="KW-0472">Membrane</keyword>
<evidence type="ECO:0000256" key="3">
    <source>
        <dbReference type="ARBA" id="ARBA00022692"/>
    </source>
</evidence>
<comment type="subcellular location">
    <subcellularLocation>
        <location evidence="1">Nucleus inner membrane</location>
        <topology evidence="1">Multi-pass membrane protein</topology>
        <orientation evidence="1">Nucleoplasmic side</orientation>
    </subcellularLocation>
</comment>
<keyword evidence="4" id="KW-0732">Signal</keyword>
<evidence type="ECO:0000256" key="5">
    <source>
        <dbReference type="ARBA" id="ARBA00022989"/>
    </source>
</evidence>
<dbReference type="Proteomes" id="UP000549394">
    <property type="component" value="Unassembled WGS sequence"/>
</dbReference>
<evidence type="ECO:0000256" key="4">
    <source>
        <dbReference type="ARBA" id="ARBA00022729"/>
    </source>
</evidence>
<dbReference type="PANTHER" id="PTHR13598">
    <property type="entry name" value="AT07567P-RELATED"/>
    <property type="match status" value="1"/>
</dbReference>
<keyword evidence="5" id="KW-1133">Transmembrane helix</keyword>
<evidence type="ECO:0000313" key="8">
    <source>
        <dbReference type="EMBL" id="CAD5119440.1"/>
    </source>
</evidence>
<dbReference type="OrthoDB" id="509138at2759"/>
<evidence type="ECO:0000313" key="9">
    <source>
        <dbReference type="Proteomes" id="UP000549394"/>
    </source>
</evidence>
<evidence type="ECO:0000256" key="6">
    <source>
        <dbReference type="ARBA" id="ARBA00023136"/>
    </source>
</evidence>
<evidence type="ECO:0000256" key="7">
    <source>
        <dbReference type="ARBA" id="ARBA00023242"/>
    </source>
</evidence>
<sequence length="124" mass="14252">MPERNERANNAIQWLLQGVALILVQQKPLEKIRLLTNEEYREQGRIETEKALAELRKYCQSPDCNAWKTVSRLESPARFASFIAGSSHLTSDEIRIYDELSDDESLIQTDDDSECTDFYLSSPP</sequence>
<accession>A0A7I8VUQ0</accession>
<comment type="caution">
    <text evidence="8">The sequence shown here is derived from an EMBL/GenBank/DDBJ whole genome shotgun (WGS) entry which is preliminary data.</text>
</comment>
<proteinExistence type="inferred from homology"/>
<dbReference type="AlphaFoldDB" id="A0A7I8VUQ0"/>